<accession>A0A9W6AZR5</accession>
<evidence type="ECO:0000256" key="1">
    <source>
        <dbReference type="SAM" id="MobiDB-lite"/>
    </source>
</evidence>
<feature type="region of interest" description="Disordered" evidence="1">
    <location>
        <begin position="157"/>
        <end position="235"/>
    </location>
</feature>
<dbReference type="AlphaFoldDB" id="A0A9W6AZR5"/>
<evidence type="ECO:0000313" key="2">
    <source>
        <dbReference type="EMBL" id="GLB46399.1"/>
    </source>
</evidence>
<name>A0A9W6AZR5_9LACO</name>
<dbReference type="EMBL" id="BRPL01000002">
    <property type="protein sequence ID" value="GLB46399.1"/>
    <property type="molecule type" value="Genomic_DNA"/>
</dbReference>
<organism evidence="2 3">
    <name type="scientific">Philodulcilactobacillus myokoensis</name>
    <dbReference type="NCBI Taxonomy" id="2929573"/>
    <lineage>
        <taxon>Bacteria</taxon>
        <taxon>Bacillati</taxon>
        <taxon>Bacillota</taxon>
        <taxon>Bacilli</taxon>
        <taxon>Lactobacillales</taxon>
        <taxon>Lactobacillaceae</taxon>
        <taxon>Philodulcilactobacillus</taxon>
    </lineage>
</organism>
<gene>
    <name evidence="2" type="ORF">WR164_03780</name>
</gene>
<dbReference type="Proteomes" id="UP001144204">
    <property type="component" value="Unassembled WGS sequence"/>
</dbReference>
<reference evidence="2" key="1">
    <citation type="submission" date="2022-07" db="EMBL/GenBank/DDBJ databases">
        <authorList>
            <person name="Kouya T."/>
            <person name="Ishiyama Y."/>
        </authorList>
    </citation>
    <scope>NUCLEOTIDE SEQUENCE</scope>
    <source>
        <strain evidence="2">WR16-4</strain>
    </source>
</reference>
<sequence length="330" mass="37347">MNFNVILDQQFTNNQFSSDESKQRLVQILDDEGKNPITEDLTDKMGSHDSDYQNEIWFWSYSMKHPAPFDNSDFYFSNYRMVMSFRNQEQLHFITSVFLFDIQAITFEDHALVVKTNRDQFKLNYNDEDEAKYLKESANILKGACNQAKHANGDFTADLPVTQESSGSQVSKQQSNVDSRIPGNASQSQANSANLNEINPQTPPSEHRETSVDKPSVAKENNDGHQASIKVNDDEKYPSKFTNAMPVASGGDIPDGFEFVENYYTASSDPILASTPQSYKKAMKLILEDIENEIKRTDADAGFNFTTDYDVDLVGHILNIFAYVDICKRA</sequence>
<dbReference type="RefSeq" id="WP_286135860.1">
    <property type="nucleotide sequence ID" value="NZ_BRPL01000002.1"/>
</dbReference>
<feature type="compositionally biased region" description="Basic and acidic residues" evidence="1">
    <location>
        <begin position="205"/>
        <end position="223"/>
    </location>
</feature>
<proteinExistence type="predicted"/>
<protein>
    <submittedName>
        <fullName evidence="2">Uncharacterized protein</fullName>
    </submittedName>
</protein>
<evidence type="ECO:0000313" key="3">
    <source>
        <dbReference type="Proteomes" id="UP001144204"/>
    </source>
</evidence>
<comment type="caution">
    <text evidence="2">The sequence shown here is derived from an EMBL/GenBank/DDBJ whole genome shotgun (WGS) entry which is preliminary data.</text>
</comment>
<keyword evidence="3" id="KW-1185">Reference proteome</keyword>
<feature type="compositionally biased region" description="Polar residues" evidence="1">
    <location>
        <begin position="162"/>
        <end position="200"/>
    </location>
</feature>
<reference evidence="2" key="2">
    <citation type="journal article" date="2023" name="PLoS ONE">
        <title>Philodulcilactobacillus myokoensis gen. nov., sp. nov., a fructophilic, acidophilic, and agar-phobic lactic acid bacterium isolated from fermented vegetable extracts.</title>
        <authorList>
            <person name="Kouya T."/>
            <person name="Ishiyama Y."/>
            <person name="Ohashi S."/>
            <person name="Kumakubo R."/>
            <person name="Yamazaki T."/>
            <person name="Otaki T."/>
        </authorList>
    </citation>
    <scope>NUCLEOTIDE SEQUENCE</scope>
    <source>
        <strain evidence="2">WR16-4</strain>
    </source>
</reference>